<keyword evidence="1" id="KW-0175">Coiled coil</keyword>
<proteinExistence type="predicted"/>
<reference evidence="4" key="2">
    <citation type="journal article" date="2016" name="Int. J. Syst. Evol. Microbiol.">
        <title>Complete genome sequence and cell structure of Limnochorda pilosa, a Gram-negative spore-former within the phylum Firmicutes.</title>
        <authorList>
            <person name="Watanabe M."/>
            <person name="Kojima H."/>
            <person name="Fukui M."/>
        </authorList>
    </citation>
    <scope>NUCLEOTIDE SEQUENCE [LARGE SCALE GENOMIC DNA]</scope>
    <source>
        <strain evidence="4">HC45</strain>
    </source>
</reference>
<dbReference type="Proteomes" id="UP000065807">
    <property type="component" value="Chromosome"/>
</dbReference>
<dbReference type="STRING" id="1555112.LIP_1878"/>
<keyword evidence="4" id="KW-1185">Reference proteome</keyword>
<gene>
    <name evidence="3" type="ORF">LIP_1878</name>
</gene>
<evidence type="ECO:0000256" key="2">
    <source>
        <dbReference type="SAM" id="MobiDB-lite"/>
    </source>
</evidence>
<accession>A0A0K2SKT6</accession>
<dbReference type="EMBL" id="AP014924">
    <property type="protein sequence ID" value="BAS27721.1"/>
    <property type="molecule type" value="Genomic_DNA"/>
</dbReference>
<name>A0A0K2SKT6_LIMPI</name>
<feature type="compositionally biased region" description="Basic and acidic residues" evidence="2">
    <location>
        <begin position="1"/>
        <end position="11"/>
    </location>
</feature>
<dbReference type="AlphaFoldDB" id="A0A0K2SKT6"/>
<evidence type="ECO:0000313" key="4">
    <source>
        <dbReference type="Proteomes" id="UP000065807"/>
    </source>
</evidence>
<reference evidence="4" key="1">
    <citation type="submission" date="2015-07" db="EMBL/GenBank/DDBJ databases">
        <title>Complete genome sequence and phylogenetic analysis of Limnochorda pilosa.</title>
        <authorList>
            <person name="Watanabe M."/>
            <person name="Kojima H."/>
            <person name="Fukui M."/>
        </authorList>
    </citation>
    <scope>NUCLEOTIDE SEQUENCE [LARGE SCALE GENOMIC DNA]</scope>
    <source>
        <strain evidence="4">HC45</strain>
    </source>
</reference>
<evidence type="ECO:0000256" key="1">
    <source>
        <dbReference type="SAM" id="Coils"/>
    </source>
</evidence>
<feature type="coiled-coil region" evidence="1">
    <location>
        <begin position="44"/>
        <end position="108"/>
    </location>
</feature>
<protein>
    <submittedName>
        <fullName evidence="3">Uncharacterized protein</fullName>
    </submittedName>
</protein>
<organism evidence="3 4">
    <name type="scientific">Limnochorda pilosa</name>
    <dbReference type="NCBI Taxonomy" id="1555112"/>
    <lineage>
        <taxon>Bacteria</taxon>
        <taxon>Bacillati</taxon>
        <taxon>Bacillota</taxon>
        <taxon>Limnochordia</taxon>
        <taxon>Limnochordales</taxon>
        <taxon>Limnochordaceae</taxon>
        <taxon>Limnochorda</taxon>
    </lineage>
</organism>
<feature type="region of interest" description="Disordered" evidence="2">
    <location>
        <begin position="1"/>
        <end position="24"/>
    </location>
</feature>
<evidence type="ECO:0000313" key="3">
    <source>
        <dbReference type="EMBL" id="BAS27721.1"/>
    </source>
</evidence>
<dbReference type="KEGG" id="lpil:LIP_1878"/>
<sequence length="202" mass="22612">MDHEGHGRERAAPGPPDGLVLEERRPANLRYRAVRVATGEKDARGRLDERARALDRRRERLREVERQLEQAKKVLLAGADPAILAGELNRLGAEARALRELMDQEQRKAARPRRIDEGQAADILQSLLSDLDEGDPVKLRQLVATFVRQPILNPDRYTISATFLPDPRSGLHPVALLVGLDQAKRYRVDVVPPTGFEPVPPP</sequence>